<sequence>MTPEELDRALPPPPPLHRRRKGRPQKGATRRFPWRMHVCLTIPKRPGSPRQELHRDGDLSLLDVGGLAGVDHAISCIWALDGDFTERSEARRGRSPAVTNGPRDAI</sequence>
<gene>
    <name evidence="2" type="ORF">OAUR00152_LOCUS42922</name>
</gene>
<feature type="compositionally biased region" description="Basic residues" evidence="1">
    <location>
        <begin position="16"/>
        <end position="32"/>
    </location>
</feature>
<evidence type="ECO:0000313" key="2">
    <source>
        <dbReference type="EMBL" id="CAE2290555.1"/>
    </source>
</evidence>
<feature type="region of interest" description="Disordered" evidence="1">
    <location>
        <begin position="87"/>
        <end position="106"/>
    </location>
</feature>
<feature type="region of interest" description="Disordered" evidence="1">
    <location>
        <begin position="1"/>
        <end position="32"/>
    </location>
</feature>
<protein>
    <submittedName>
        <fullName evidence="2">Uncharacterized protein</fullName>
    </submittedName>
</protein>
<dbReference type="EMBL" id="HBKQ01062895">
    <property type="protein sequence ID" value="CAE2290555.1"/>
    <property type="molecule type" value="Transcribed_RNA"/>
</dbReference>
<name>A0A7S4KCF3_9STRA</name>
<proteinExistence type="predicted"/>
<dbReference type="AlphaFoldDB" id="A0A7S4KCF3"/>
<organism evidence="2">
    <name type="scientific">Odontella aurita</name>
    <dbReference type="NCBI Taxonomy" id="265563"/>
    <lineage>
        <taxon>Eukaryota</taxon>
        <taxon>Sar</taxon>
        <taxon>Stramenopiles</taxon>
        <taxon>Ochrophyta</taxon>
        <taxon>Bacillariophyta</taxon>
        <taxon>Mediophyceae</taxon>
        <taxon>Biddulphiophycidae</taxon>
        <taxon>Eupodiscales</taxon>
        <taxon>Odontellaceae</taxon>
        <taxon>Odontella</taxon>
    </lineage>
</organism>
<evidence type="ECO:0000256" key="1">
    <source>
        <dbReference type="SAM" id="MobiDB-lite"/>
    </source>
</evidence>
<accession>A0A7S4KCF3</accession>
<reference evidence="2" key="1">
    <citation type="submission" date="2021-01" db="EMBL/GenBank/DDBJ databases">
        <authorList>
            <person name="Corre E."/>
            <person name="Pelletier E."/>
            <person name="Niang G."/>
            <person name="Scheremetjew M."/>
            <person name="Finn R."/>
            <person name="Kale V."/>
            <person name="Holt S."/>
            <person name="Cochrane G."/>
            <person name="Meng A."/>
            <person name="Brown T."/>
            <person name="Cohen L."/>
        </authorList>
    </citation>
    <scope>NUCLEOTIDE SEQUENCE</scope>
    <source>
        <strain evidence="2">Isolate 1302-5</strain>
    </source>
</reference>